<sequence length="108" mass="12280">MATSTTSRLPWGFSGYFISHAISRMIHNSSAVTSITASPLVKAFIKVKRYFEYEDPNGTVHEIWRQVSLKLPHIKLIMNRDKRLVKRDLTEPDCSCLCSNQSGIHTTL</sequence>
<organism evidence="1 2">
    <name type="scientific">Ilex paraguariensis</name>
    <name type="common">yerba mate</name>
    <dbReference type="NCBI Taxonomy" id="185542"/>
    <lineage>
        <taxon>Eukaryota</taxon>
        <taxon>Viridiplantae</taxon>
        <taxon>Streptophyta</taxon>
        <taxon>Embryophyta</taxon>
        <taxon>Tracheophyta</taxon>
        <taxon>Spermatophyta</taxon>
        <taxon>Magnoliopsida</taxon>
        <taxon>eudicotyledons</taxon>
        <taxon>Gunneridae</taxon>
        <taxon>Pentapetalae</taxon>
        <taxon>asterids</taxon>
        <taxon>campanulids</taxon>
        <taxon>Aquifoliales</taxon>
        <taxon>Aquifoliaceae</taxon>
        <taxon>Ilex</taxon>
    </lineage>
</organism>
<accession>A0ABC8V1M7</accession>
<name>A0ABC8V1M7_9AQUA</name>
<evidence type="ECO:0000313" key="2">
    <source>
        <dbReference type="Proteomes" id="UP001642360"/>
    </source>
</evidence>
<dbReference type="EMBL" id="CAUOFW020009835">
    <property type="protein sequence ID" value="CAK9187164.1"/>
    <property type="molecule type" value="Genomic_DNA"/>
</dbReference>
<keyword evidence="2" id="KW-1185">Reference proteome</keyword>
<dbReference type="AlphaFoldDB" id="A0ABC8V1M7"/>
<gene>
    <name evidence="1" type="ORF">ILEXP_LOCUS57671</name>
</gene>
<dbReference type="Proteomes" id="UP001642360">
    <property type="component" value="Unassembled WGS sequence"/>
</dbReference>
<protein>
    <submittedName>
        <fullName evidence="1">Uncharacterized protein</fullName>
    </submittedName>
</protein>
<proteinExistence type="predicted"/>
<evidence type="ECO:0000313" key="1">
    <source>
        <dbReference type="EMBL" id="CAK9187164.1"/>
    </source>
</evidence>
<comment type="caution">
    <text evidence="1">The sequence shown here is derived from an EMBL/GenBank/DDBJ whole genome shotgun (WGS) entry which is preliminary data.</text>
</comment>
<reference evidence="1 2" key="1">
    <citation type="submission" date="2024-02" db="EMBL/GenBank/DDBJ databases">
        <authorList>
            <person name="Vignale AGUSTIN F."/>
            <person name="Sosa J E."/>
            <person name="Modenutti C."/>
        </authorList>
    </citation>
    <scope>NUCLEOTIDE SEQUENCE [LARGE SCALE GENOMIC DNA]</scope>
</reference>